<dbReference type="Proteomes" id="UP000607653">
    <property type="component" value="Unassembled WGS sequence"/>
</dbReference>
<protein>
    <submittedName>
        <fullName evidence="1">Uncharacterized protein</fullName>
    </submittedName>
</protein>
<evidence type="ECO:0000313" key="1">
    <source>
        <dbReference type="EMBL" id="DAD33122.1"/>
    </source>
</evidence>
<dbReference type="EMBL" id="DUZY01000003">
    <property type="protein sequence ID" value="DAD33122.1"/>
    <property type="molecule type" value="Genomic_DNA"/>
</dbReference>
<comment type="caution">
    <text evidence="1">The sequence shown here is derived from an EMBL/GenBank/DDBJ whole genome shotgun (WGS) entry which is preliminary data.</text>
</comment>
<reference evidence="1 2" key="1">
    <citation type="journal article" date="2020" name="Mol. Biol. Evol.">
        <title>Distinct Expression and Methylation Patterns for Genes with Different Fates following a Single Whole-Genome Duplication in Flowering Plants.</title>
        <authorList>
            <person name="Shi T."/>
            <person name="Rahmani R.S."/>
            <person name="Gugger P.F."/>
            <person name="Wang M."/>
            <person name="Li H."/>
            <person name="Zhang Y."/>
            <person name="Li Z."/>
            <person name="Wang Q."/>
            <person name="Van de Peer Y."/>
            <person name="Marchal K."/>
            <person name="Chen J."/>
        </authorList>
    </citation>
    <scope>NUCLEOTIDE SEQUENCE [LARGE SCALE GENOMIC DNA]</scope>
    <source>
        <tissue evidence="1">Leaf</tissue>
    </source>
</reference>
<evidence type="ECO:0000313" key="2">
    <source>
        <dbReference type="Proteomes" id="UP000607653"/>
    </source>
</evidence>
<dbReference type="AlphaFoldDB" id="A0A822YKS7"/>
<organism evidence="1 2">
    <name type="scientific">Nelumbo nucifera</name>
    <name type="common">Sacred lotus</name>
    <dbReference type="NCBI Taxonomy" id="4432"/>
    <lineage>
        <taxon>Eukaryota</taxon>
        <taxon>Viridiplantae</taxon>
        <taxon>Streptophyta</taxon>
        <taxon>Embryophyta</taxon>
        <taxon>Tracheophyta</taxon>
        <taxon>Spermatophyta</taxon>
        <taxon>Magnoliopsida</taxon>
        <taxon>Proteales</taxon>
        <taxon>Nelumbonaceae</taxon>
        <taxon>Nelumbo</taxon>
    </lineage>
</organism>
<keyword evidence="2" id="KW-1185">Reference proteome</keyword>
<proteinExistence type="predicted"/>
<accession>A0A822YKS7</accession>
<sequence>MVHWAPWITRKKKDVHWPSNLVKQPPRFGTPERQKLIDEIHQYMLSKAPPVPQLHAPQILNEDLNDTEGEAQINQQNSGTIVAGESHPKLEGDGRIVEDVQVVRKCKC</sequence>
<name>A0A822YKS7_NELNU</name>
<gene>
    <name evidence="1" type="ORF">HUJ06_011973</name>
</gene>